<protein>
    <submittedName>
        <fullName evidence="7">Transporter substrate-binding domain-containing protein</fullName>
    </submittedName>
</protein>
<dbReference type="RefSeq" id="WP_353642585.1">
    <property type="nucleotide sequence ID" value="NZ_CP159253.1"/>
</dbReference>
<dbReference type="EMBL" id="CP159253">
    <property type="protein sequence ID" value="XCG49886.1"/>
    <property type="molecule type" value="Genomic_DNA"/>
</dbReference>
<evidence type="ECO:0000256" key="3">
    <source>
        <dbReference type="ARBA" id="ARBA00022729"/>
    </source>
</evidence>
<dbReference type="AlphaFoldDB" id="A0AAU8CTI6"/>
<dbReference type="InterPro" id="IPR018313">
    <property type="entry name" value="SBP_3_CS"/>
</dbReference>
<name>A0AAU8CTI6_9HYPH</name>
<sequence length="279" mass="29686">MNKFITMVGAAASLAIASVASSGQAEAGAVLDHVLATKTLTVAVGTDWGPISHLDENHELVGYDVDVANQIAKSLGVEAKFVTPGWDIITGGKWQGRWDVAMGQMVPTKARAEVFDFPAVYTWGPASAIVHKDSKATKLSDLEGKVVGVAGGTSAEAYANHDLTPAWENASPVHYQFKPGEVKTYGTTNIAFDDLRLGEGVRLDAVLTDTSIARDAIKSGYPLRILEPALFSAPGAIAVLPGDKEFSDKIAAAIKQMKDDGTLSKLSMKWYDADYSEEQ</sequence>
<dbReference type="Pfam" id="PF00497">
    <property type="entry name" value="SBP_bac_3"/>
    <property type="match status" value="1"/>
</dbReference>
<proteinExistence type="inferred from homology"/>
<organism evidence="7">
    <name type="scientific">Mesorhizobium sp. WSM2240</name>
    <dbReference type="NCBI Taxonomy" id="3228851"/>
    <lineage>
        <taxon>Bacteria</taxon>
        <taxon>Pseudomonadati</taxon>
        <taxon>Pseudomonadota</taxon>
        <taxon>Alphaproteobacteria</taxon>
        <taxon>Hyphomicrobiales</taxon>
        <taxon>Phyllobacteriaceae</taxon>
        <taxon>Mesorhizobium</taxon>
    </lineage>
</organism>
<gene>
    <name evidence="7" type="ORF">ABVK50_05010</name>
</gene>
<comment type="subcellular location">
    <subcellularLocation>
        <location evidence="1">Cell envelope</location>
    </subcellularLocation>
</comment>
<dbReference type="PANTHER" id="PTHR35936">
    <property type="entry name" value="MEMBRANE-BOUND LYTIC MUREIN TRANSGLYCOSYLASE F"/>
    <property type="match status" value="1"/>
</dbReference>
<evidence type="ECO:0000313" key="7">
    <source>
        <dbReference type="EMBL" id="XCG49886.1"/>
    </source>
</evidence>
<evidence type="ECO:0000259" key="6">
    <source>
        <dbReference type="SMART" id="SM00062"/>
    </source>
</evidence>
<dbReference type="SMART" id="SM00062">
    <property type="entry name" value="PBPb"/>
    <property type="match status" value="1"/>
</dbReference>
<evidence type="ECO:0000256" key="2">
    <source>
        <dbReference type="ARBA" id="ARBA00010333"/>
    </source>
</evidence>
<keyword evidence="3 5" id="KW-0732">Signal</keyword>
<evidence type="ECO:0000256" key="4">
    <source>
        <dbReference type="RuleBase" id="RU003744"/>
    </source>
</evidence>
<feature type="domain" description="Solute-binding protein family 3/N-terminal" evidence="6">
    <location>
        <begin position="39"/>
        <end position="274"/>
    </location>
</feature>
<dbReference type="GO" id="GO:0030313">
    <property type="term" value="C:cell envelope"/>
    <property type="evidence" value="ECO:0007669"/>
    <property type="project" value="UniProtKB-SubCell"/>
</dbReference>
<dbReference type="Gene3D" id="3.40.190.10">
    <property type="entry name" value="Periplasmic binding protein-like II"/>
    <property type="match status" value="2"/>
</dbReference>
<feature type="signal peptide" evidence="5">
    <location>
        <begin position="1"/>
        <end position="27"/>
    </location>
</feature>
<accession>A0AAU8CTI6</accession>
<comment type="similarity">
    <text evidence="2 4">Belongs to the bacterial solute-binding protein 3 family.</text>
</comment>
<dbReference type="PANTHER" id="PTHR35936:SF35">
    <property type="entry name" value="L-CYSTINE-BINDING PROTEIN TCYJ"/>
    <property type="match status" value="1"/>
</dbReference>
<reference evidence="7" key="1">
    <citation type="submission" date="2024-06" db="EMBL/GenBank/DDBJ databases">
        <title>Mesorhizobium karijinii sp. nov., a symbiont of the iconic Swainsona formosa from arid Australia.</title>
        <authorList>
            <person name="Hill Y.J."/>
            <person name="Watkin E.L.J."/>
            <person name="O'Hara G.W."/>
            <person name="Terpolilli J."/>
            <person name="Tye M.L."/>
            <person name="Kohlmeier M.G."/>
        </authorList>
    </citation>
    <scope>NUCLEOTIDE SEQUENCE</scope>
    <source>
        <strain evidence="7">WSM2240</strain>
    </source>
</reference>
<evidence type="ECO:0000256" key="5">
    <source>
        <dbReference type="SAM" id="SignalP"/>
    </source>
</evidence>
<evidence type="ECO:0000256" key="1">
    <source>
        <dbReference type="ARBA" id="ARBA00004196"/>
    </source>
</evidence>
<dbReference type="PROSITE" id="PS01039">
    <property type="entry name" value="SBP_BACTERIAL_3"/>
    <property type="match status" value="1"/>
</dbReference>
<dbReference type="InterPro" id="IPR001638">
    <property type="entry name" value="Solute-binding_3/MltF_N"/>
</dbReference>
<dbReference type="SUPFAM" id="SSF53850">
    <property type="entry name" value="Periplasmic binding protein-like II"/>
    <property type="match status" value="1"/>
</dbReference>
<feature type="chain" id="PRO_5043403500" evidence="5">
    <location>
        <begin position="28"/>
        <end position="279"/>
    </location>
</feature>